<proteinExistence type="predicted"/>
<evidence type="ECO:0000313" key="2">
    <source>
        <dbReference type="Proteomes" id="UP001163735"/>
    </source>
</evidence>
<sequence length="75" mass="8438">MILSNKCTCCFPCGGTTKGCPSERKFIDTSVLDKSKEERRKFLFWFHGQVTKGSLPLTEKETAWAGWCASKGYLP</sequence>
<protein>
    <submittedName>
        <fullName evidence="1">Uncharacterized protein</fullName>
    </submittedName>
</protein>
<gene>
    <name evidence="1" type="ORF">APT65_00128</name>
</gene>
<name>A0A9E8GAD0_9CAUD</name>
<keyword evidence="2" id="KW-1185">Reference proteome</keyword>
<evidence type="ECO:0000313" key="1">
    <source>
        <dbReference type="EMBL" id="UZV39731.1"/>
    </source>
</evidence>
<organism evidence="1 2">
    <name type="scientific">Aeromonas phage APT65</name>
    <dbReference type="NCBI Taxonomy" id="2982914"/>
    <lineage>
        <taxon>Viruses</taxon>
        <taxon>Duplodnaviria</taxon>
        <taxon>Heunggongvirae</taxon>
        <taxon>Uroviricota</taxon>
        <taxon>Caudoviricetes</taxon>
        <taxon>Aquaneticvirus</taxon>
        <taxon>Aquaneticvirus ApT65</taxon>
    </lineage>
</organism>
<dbReference type="Proteomes" id="UP001163735">
    <property type="component" value="Segment"/>
</dbReference>
<reference evidence="1" key="1">
    <citation type="submission" date="2022-09" db="EMBL/GenBank/DDBJ databases">
        <authorList>
            <person name="Cebeci A."/>
            <person name="Ture M."/>
            <person name="Alemdag M."/>
            <person name="Altinok I."/>
        </authorList>
    </citation>
    <scope>NUCLEOTIDE SEQUENCE</scope>
</reference>
<dbReference type="EMBL" id="OP491958">
    <property type="protein sequence ID" value="UZV39731.1"/>
    <property type="molecule type" value="Genomic_DNA"/>
</dbReference>
<accession>A0A9E8GAD0</accession>